<dbReference type="EMBL" id="JXIG01000478">
    <property type="protein sequence ID" value="KIU01324.1"/>
    <property type="molecule type" value="Genomic_DNA"/>
</dbReference>
<name>A0AA40MKS2_STAAU</name>
<sequence>ASARGQPVKDDLRVPLREGHNVHAGDLVEIVGEANILRAPELFPGPYADRLRDIVGTLRPLRRGDDDVGGICRVRSLFVARRIRAGLLPHANDERAGGVDSHRETRIHQQALGGLLSRQGSAYCGRRAPAHGLGSEEDVRAGLTRQLAERVGERLRRNVYAVR</sequence>
<feature type="non-terminal residue" evidence="1">
    <location>
        <position position="1"/>
    </location>
</feature>
<proteinExistence type="predicted"/>
<organism evidence="1 2">
    <name type="scientific">Staphylococcus aureus</name>
    <dbReference type="NCBI Taxonomy" id="1280"/>
    <lineage>
        <taxon>Bacteria</taxon>
        <taxon>Bacillati</taxon>
        <taxon>Bacillota</taxon>
        <taxon>Bacilli</taxon>
        <taxon>Bacillales</taxon>
        <taxon>Staphylococcaceae</taxon>
        <taxon>Staphylococcus</taxon>
    </lineage>
</organism>
<protein>
    <submittedName>
        <fullName evidence="1">Uncharacterized protein</fullName>
    </submittedName>
</protein>
<gene>
    <name evidence="1" type="ORF">QU38_02220</name>
</gene>
<dbReference type="AlphaFoldDB" id="A0AA40MKS2"/>
<reference evidence="1 2" key="1">
    <citation type="submission" date="2015-01" db="EMBL/GenBank/DDBJ databases">
        <title>Characterization of Swiss Staphylococcus aureus strains involved in food poisoning.</title>
        <authorList>
            <person name="Crovadore J."/>
            <person name="Chablais R."/>
            <person name="Tonacini J."/>
            <person name="Schnyder B."/>
            <person name="Lefort F."/>
        </authorList>
    </citation>
    <scope>NUCLEOTIDE SEQUENCE [LARGE SCALE GENOMIC DNA]</scope>
    <source>
        <strain evidence="1 2">SA-120</strain>
    </source>
</reference>
<feature type="non-terminal residue" evidence="1">
    <location>
        <position position="163"/>
    </location>
</feature>
<evidence type="ECO:0000313" key="1">
    <source>
        <dbReference type="EMBL" id="KIU01324.1"/>
    </source>
</evidence>
<comment type="caution">
    <text evidence="1">The sequence shown here is derived from an EMBL/GenBank/DDBJ whole genome shotgun (WGS) entry which is preliminary data.</text>
</comment>
<accession>A0AA40MKS2</accession>
<evidence type="ECO:0000313" key="2">
    <source>
        <dbReference type="Proteomes" id="UP000032274"/>
    </source>
</evidence>
<dbReference type="Proteomes" id="UP000032274">
    <property type="component" value="Unassembled WGS sequence"/>
</dbReference>